<dbReference type="GO" id="GO:0030514">
    <property type="term" value="P:negative regulation of BMP signaling pathway"/>
    <property type="evidence" value="ECO:0007669"/>
    <property type="project" value="TreeGrafter"/>
</dbReference>
<dbReference type="PANTHER" id="PTHR22829">
    <property type="entry name" value="DEP DOMAIN PROTEIN"/>
    <property type="match status" value="1"/>
</dbReference>
<evidence type="ECO:0000313" key="8">
    <source>
        <dbReference type="WBParaSite" id="TREG1_134800.1"/>
    </source>
</evidence>
<dbReference type="PANTHER" id="PTHR22829:SF5">
    <property type="entry name" value="INTEGRAL MEMBRANE PROTEIN GPR155"/>
    <property type="match status" value="1"/>
</dbReference>
<dbReference type="GO" id="GO:0016020">
    <property type="term" value="C:membrane"/>
    <property type="evidence" value="ECO:0007669"/>
    <property type="project" value="UniProtKB-SubCell"/>
</dbReference>
<evidence type="ECO:0008006" key="11">
    <source>
        <dbReference type="Google" id="ProtNLM"/>
    </source>
</evidence>
<dbReference type="WBParaSite" id="TREG1_134800.3">
    <property type="protein sequence ID" value="TREG1_134800.3"/>
    <property type="gene ID" value="TREG1_134800"/>
</dbReference>
<evidence type="ECO:0000256" key="1">
    <source>
        <dbReference type="ARBA" id="ARBA00004141"/>
    </source>
</evidence>
<dbReference type="Proteomes" id="UP000050795">
    <property type="component" value="Unassembled WGS sequence"/>
</dbReference>
<proteinExistence type="predicted"/>
<feature type="transmembrane region" description="Helical" evidence="6">
    <location>
        <begin position="508"/>
        <end position="529"/>
    </location>
</feature>
<feature type="compositionally biased region" description="Basic and acidic residues" evidence="5">
    <location>
        <begin position="625"/>
        <end position="642"/>
    </location>
</feature>
<comment type="subcellular location">
    <subcellularLocation>
        <location evidence="1">Membrane</location>
        <topology evidence="1">Multi-pass membrane protein</topology>
    </subcellularLocation>
</comment>
<dbReference type="WBParaSite" id="TREG1_134800.2">
    <property type="protein sequence ID" value="TREG1_134800.2"/>
    <property type="gene ID" value="TREG1_134800"/>
</dbReference>
<evidence type="ECO:0000313" key="7">
    <source>
        <dbReference type="Proteomes" id="UP000050795"/>
    </source>
</evidence>
<feature type="transmembrane region" description="Helical" evidence="6">
    <location>
        <begin position="726"/>
        <end position="748"/>
    </location>
</feature>
<dbReference type="WBParaSite" id="TREG1_134800.4">
    <property type="protein sequence ID" value="TREG1_134800.4"/>
    <property type="gene ID" value="TREG1_134800"/>
</dbReference>
<sequence length="946" mass="106253">MFRCYFPGISCWRWKILPESQAKGLGSYVTKFALPSVFFRAMVTMNFAGVCWLFVLAVSISKLIAFLMAMIFTFLISRRCHLGIAAIVAMFVSQSNDVALAYPILNALFPDLASYVYLFAPVQLVVLNPFAYFLLELERVKSTDEELTPLVARDRKEKKINGPGPSLTLSRSSRFRQFAKVLFNVLKNPLFFMTVIGVIFNFILKHHLPIYLDTLLKVIADSFCATALFSLGYGMVGKMATITQREGYILTTILLTKLLVVPFITRELVVQLMPASLTNETLRYSTFGFLYGTTPTAPPVYLFAAEYQVIPVAIGIGLVLGTFLCAPIMFIFAQIITLYAATPSDYVNILGKTVEDVSWISIVCCLWTLGIIYLGKKISRVPIRFTLGYLICVLLSCTGLLLGRLVHSRYDDAGKIIDVNQSVHWSNYIQFVILYYGCTGTRCWTTLIAVVLLMERVRSLCFVLRHQMYIYAVGVTLPAVITVILLLTSPGQMMTDIDPVFQFGTNQLIISLVVLVLNAAITLACLIAFKRMEAPVYDSYEITDTSQTGYETSNGQFHQFHNELNSPDDEVTSQRRIGQCNSTAGNSNPTATSAAAASLESCACADTLNYSTLSKCETSCSGGKRQSDQHQHQQQDEHEQKQFRQQIIRRQPPPCSYAGFCDRCDKRQRKECAKILARYCATNQQQSTSSSTPPVSRNQQIPTGPSELEDFLLQENNAKPFHHKHAIFLILTLVTMFFGICLCTWRLVHDAPTGVYIVLEFLDGSLHFGQGVILFVLFGLDTELFLLPMKRFFSRWYREFSGKFFLGRFLKSPSQDNINNNEINRIVNQFVKFHLESCSKSICHGKVINSTHYDMVFYPSALEDWLIASGLMHSHEDAAHYMKCLELGNIISSVCLSPHRTTTTTTESPSSSSSATGSSMEALCDSCQQHLLTFTNYAWNLQITRF</sequence>
<feature type="transmembrane region" description="Helical" evidence="6">
    <location>
        <begin position="181"/>
        <end position="203"/>
    </location>
</feature>
<reference evidence="7" key="1">
    <citation type="submission" date="2022-06" db="EMBL/GenBank/DDBJ databases">
        <authorList>
            <person name="Berger JAMES D."/>
            <person name="Berger JAMES D."/>
        </authorList>
    </citation>
    <scope>NUCLEOTIDE SEQUENCE [LARGE SCALE GENOMIC DNA]</scope>
</reference>
<dbReference type="GO" id="GO:0055085">
    <property type="term" value="P:transmembrane transport"/>
    <property type="evidence" value="ECO:0007669"/>
    <property type="project" value="InterPro"/>
</dbReference>
<feature type="transmembrane region" description="Helical" evidence="6">
    <location>
        <begin position="248"/>
        <end position="264"/>
    </location>
</feature>
<feature type="region of interest" description="Disordered" evidence="5">
    <location>
        <begin position="551"/>
        <end position="574"/>
    </location>
</feature>
<keyword evidence="2 6" id="KW-0812">Transmembrane</keyword>
<dbReference type="InterPro" id="IPR051832">
    <property type="entry name" value="mTOR-Rac_regulators"/>
</dbReference>
<feature type="transmembrane region" description="Helical" evidence="6">
    <location>
        <begin position="768"/>
        <end position="787"/>
    </location>
</feature>
<evidence type="ECO:0000256" key="3">
    <source>
        <dbReference type="ARBA" id="ARBA00022989"/>
    </source>
</evidence>
<feature type="transmembrane region" description="Helical" evidence="6">
    <location>
        <begin position="312"/>
        <end position="337"/>
    </location>
</feature>
<name>A0AA85J1F6_TRIRE</name>
<evidence type="ECO:0000313" key="10">
    <source>
        <dbReference type="WBParaSite" id="TREG1_134800.4"/>
    </source>
</evidence>
<keyword evidence="7" id="KW-1185">Reference proteome</keyword>
<feature type="compositionally biased region" description="Polar residues" evidence="5">
    <location>
        <begin position="551"/>
        <end position="565"/>
    </location>
</feature>
<accession>A0AA85J1F6</accession>
<organism evidence="7 10">
    <name type="scientific">Trichobilharzia regenti</name>
    <name type="common">Nasal bird schistosome</name>
    <dbReference type="NCBI Taxonomy" id="157069"/>
    <lineage>
        <taxon>Eukaryota</taxon>
        <taxon>Metazoa</taxon>
        <taxon>Spiralia</taxon>
        <taxon>Lophotrochozoa</taxon>
        <taxon>Platyhelminthes</taxon>
        <taxon>Trematoda</taxon>
        <taxon>Digenea</taxon>
        <taxon>Strigeidida</taxon>
        <taxon>Schistosomatoidea</taxon>
        <taxon>Schistosomatidae</taxon>
        <taxon>Trichobilharzia</taxon>
    </lineage>
</organism>
<dbReference type="Pfam" id="PF03547">
    <property type="entry name" value="Mem_trans"/>
    <property type="match status" value="1"/>
</dbReference>
<feature type="transmembrane region" description="Helical" evidence="6">
    <location>
        <begin position="215"/>
        <end position="236"/>
    </location>
</feature>
<keyword evidence="3 6" id="KW-1133">Transmembrane helix</keyword>
<evidence type="ECO:0000256" key="6">
    <source>
        <dbReference type="SAM" id="Phobius"/>
    </source>
</evidence>
<feature type="transmembrane region" description="Helical" evidence="6">
    <location>
        <begin position="469"/>
        <end position="488"/>
    </location>
</feature>
<feature type="transmembrane region" description="Helical" evidence="6">
    <location>
        <begin position="357"/>
        <end position="375"/>
    </location>
</feature>
<feature type="region of interest" description="Disordered" evidence="5">
    <location>
        <begin position="622"/>
        <end position="645"/>
    </location>
</feature>
<feature type="transmembrane region" description="Helical" evidence="6">
    <location>
        <begin position="387"/>
        <end position="406"/>
    </location>
</feature>
<dbReference type="WBParaSite" id="TREG1_134800.1">
    <property type="protein sequence ID" value="TREG1_134800.1"/>
    <property type="gene ID" value="TREG1_134800"/>
</dbReference>
<feature type="transmembrane region" description="Helical" evidence="6">
    <location>
        <begin position="433"/>
        <end position="457"/>
    </location>
</feature>
<evidence type="ECO:0000256" key="4">
    <source>
        <dbReference type="ARBA" id="ARBA00023136"/>
    </source>
</evidence>
<evidence type="ECO:0000256" key="2">
    <source>
        <dbReference type="ARBA" id="ARBA00022692"/>
    </source>
</evidence>
<evidence type="ECO:0000256" key="5">
    <source>
        <dbReference type="SAM" id="MobiDB-lite"/>
    </source>
</evidence>
<evidence type="ECO:0000313" key="9">
    <source>
        <dbReference type="WBParaSite" id="TREG1_134800.2"/>
    </source>
</evidence>
<protein>
    <recommendedName>
        <fullName evidence="11">DEP domain-containing protein</fullName>
    </recommendedName>
</protein>
<feature type="transmembrane region" description="Helical" evidence="6">
    <location>
        <begin position="112"/>
        <end position="135"/>
    </location>
</feature>
<dbReference type="AlphaFoldDB" id="A0AA85J1F6"/>
<keyword evidence="4 6" id="KW-0472">Membrane</keyword>
<dbReference type="Gene3D" id="1.20.1070.10">
    <property type="entry name" value="Rhodopsin 7-helix transmembrane proteins"/>
    <property type="match status" value="1"/>
</dbReference>
<dbReference type="InterPro" id="IPR004776">
    <property type="entry name" value="Mem_transp_PIN-like"/>
</dbReference>
<feature type="transmembrane region" description="Helical" evidence="6">
    <location>
        <begin position="284"/>
        <end position="305"/>
    </location>
</feature>
<reference evidence="8 9" key="2">
    <citation type="submission" date="2023-11" db="UniProtKB">
        <authorList>
            <consortium name="WormBaseParasite"/>
        </authorList>
    </citation>
    <scope>IDENTIFICATION</scope>
</reference>